<keyword evidence="6 8" id="KW-0560">Oxidoreductase</keyword>
<dbReference type="GO" id="GO:0016166">
    <property type="term" value="F:phytoene dehydrogenase activity"/>
    <property type="evidence" value="ECO:0007669"/>
    <property type="project" value="UniProtKB-ARBA"/>
</dbReference>
<evidence type="ECO:0000256" key="4">
    <source>
        <dbReference type="ARBA" id="ARBA00013293"/>
    </source>
</evidence>
<evidence type="ECO:0000256" key="2">
    <source>
        <dbReference type="ARBA" id="ARBA00004829"/>
    </source>
</evidence>
<dbReference type="InterPro" id="IPR036188">
    <property type="entry name" value="FAD/NAD-bd_sf"/>
</dbReference>
<dbReference type="InterPro" id="IPR002937">
    <property type="entry name" value="Amino_oxidase"/>
</dbReference>
<dbReference type="STRING" id="796604.A0A2X0MQC2"/>
<comment type="pathway">
    <text evidence="2 8">Carotenoid biosynthesis.</text>
</comment>
<dbReference type="InterPro" id="IPR014105">
    <property type="entry name" value="Carotenoid/retinoid_OxRdtase"/>
</dbReference>
<evidence type="ECO:0000256" key="6">
    <source>
        <dbReference type="ARBA" id="ARBA00023002"/>
    </source>
</evidence>
<evidence type="ECO:0000259" key="10">
    <source>
        <dbReference type="Pfam" id="PF01593"/>
    </source>
</evidence>
<name>A0A2X0MQC2_9BASI</name>
<dbReference type="GO" id="GO:0016117">
    <property type="term" value="P:carotenoid biosynthetic process"/>
    <property type="evidence" value="ECO:0007669"/>
    <property type="project" value="UniProtKB-KW"/>
</dbReference>
<sequence length="577" mass="64490">MVAGAESSARQRTALVIGAGVGGVATAARLASAGYAVTCLEQNSFTGGRCSLMYTDDGHRFDQGSSLLLLPKMFEETFVDLGTTMEREGIELVKCNPNYKVHFGDGESFMLSSDLVQMKTEIERFEGETGFQGFLQFMLEGHRHYELSVEHVLHKNFTSLLSVLRPSFLKNLLILHPFESIYSRASRYFKTDRLRRVFTFASMYMGMSPYDSLGTYSLLQYTEMTEGIWYPIGGFHKVIEAVQKIAERNGAVFRLSTRVSRVLLDPHNAKKATGVVLESGEELKADVVVINSDLIWALNNLFEPTSYAKRLAKKPVSCSSISFYWSMDRKVPELGSHNIFLADEYKESFDSIFRDHRIPRDPSFYVNVPSRSDPSAAPSDRDSVIILVPVGHISDSLPAAADWDKIVESARTLIISTIAKRINVPDFGSYIKSEIVNTPVTWRDKFNLHRGSILGLSHSFFNVLCFRPATRHPSVDRAYFVGASAHPGTGVPICLAGARITTEQILKDDRAEVPWSKQPYAIAQPAWAKHGVVKTLDKRSRVHIENLLYWFVGILMIMIAQLVWISSTTSLSLRGSA</sequence>
<organism evidence="11 12">
    <name type="scientific">Microbotryum silenes-dioicae</name>
    <dbReference type="NCBI Taxonomy" id="796604"/>
    <lineage>
        <taxon>Eukaryota</taxon>
        <taxon>Fungi</taxon>
        <taxon>Dikarya</taxon>
        <taxon>Basidiomycota</taxon>
        <taxon>Pucciniomycotina</taxon>
        <taxon>Microbotryomycetes</taxon>
        <taxon>Microbotryales</taxon>
        <taxon>Microbotryaceae</taxon>
        <taxon>Microbotryum</taxon>
    </lineage>
</organism>
<keyword evidence="5 8" id="KW-0125">Carotenoid biosynthesis</keyword>
<evidence type="ECO:0000256" key="3">
    <source>
        <dbReference type="ARBA" id="ARBA00006046"/>
    </source>
</evidence>
<dbReference type="PANTHER" id="PTHR43734">
    <property type="entry name" value="PHYTOENE DESATURASE"/>
    <property type="match status" value="1"/>
</dbReference>
<dbReference type="PANTHER" id="PTHR43734:SF1">
    <property type="entry name" value="PHYTOENE DESATURASE"/>
    <property type="match status" value="1"/>
</dbReference>
<comment type="cofactor">
    <cofactor evidence="1">
        <name>NAD(+)</name>
        <dbReference type="ChEBI" id="CHEBI:57540"/>
    </cofactor>
</comment>
<reference evidence="11 12" key="1">
    <citation type="submission" date="2016-11" db="EMBL/GenBank/DDBJ databases">
        <authorList>
            <person name="Jaros S."/>
            <person name="Januszkiewicz K."/>
            <person name="Wedrychowicz H."/>
        </authorList>
    </citation>
    <scope>NUCLEOTIDE SEQUENCE [LARGE SCALE GENOMIC DNA]</scope>
</reference>
<gene>
    <name evidence="11" type="primary">BQ5605_C025g09973</name>
    <name evidence="11" type="ORF">BQ5605_C025G09973</name>
</gene>
<keyword evidence="9" id="KW-0812">Transmembrane</keyword>
<protein>
    <recommendedName>
        <fullName evidence="4">Phytoene desaturase</fullName>
    </recommendedName>
    <alternativeName>
        <fullName evidence="7">Phytoene desaturase (3,4-didehydrolycopene-forming)</fullName>
    </alternativeName>
</protein>
<dbReference type="Gene3D" id="3.50.50.60">
    <property type="entry name" value="FAD/NAD(P)-binding domain"/>
    <property type="match status" value="2"/>
</dbReference>
<dbReference type="NCBIfam" id="TIGR02734">
    <property type="entry name" value="crtI_fam"/>
    <property type="match status" value="1"/>
</dbReference>
<evidence type="ECO:0000256" key="7">
    <source>
        <dbReference type="ARBA" id="ARBA00034551"/>
    </source>
</evidence>
<proteinExistence type="inferred from homology"/>
<keyword evidence="12" id="KW-1185">Reference proteome</keyword>
<feature type="transmembrane region" description="Helical" evidence="9">
    <location>
        <begin position="547"/>
        <end position="565"/>
    </location>
</feature>
<comment type="similarity">
    <text evidence="3 8">Belongs to the carotenoid/retinoid oxidoreductase family.</text>
</comment>
<dbReference type="Proteomes" id="UP000249464">
    <property type="component" value="Unassembled WGS sequence"/>
</dbReference>
<evidence type="ECO:0000256" key="9">
    <source>
        <dbReference type="SAM" id="Phobius"/>
    </source>
</evidence>
<feature type="domain" description="Amine oxidase" evidence="10">
    <location>
        <begin position="22"/>
        <end position="505"/>
    </location>
</feature>
<accession>A0A2X0MQC2</accession>
<evidence type="ECO:0000256" key="1">
    <source>
        <dbReference type="ARBA" id="ARBA00001911"/>
    </source>
</evidence>
<dbReference type="FunFam" id="3.50.50.60:FF:000171">
    <property type="entry name" value="zeta-carotene-forming phytoene desaturase"/>
    <property type="match status" value="1"/>
</dbReference>
<dbReference type="SUPFAM" id="SSF51905">
    <property type="entry name" value="FAD/NAD(P)-binding domain"/>
    <property type="match status" value="1"/>
</dbReference>
<keyword evidence="9" id="KW-0472">Membrane</keyword>
<dbReference type="Pfam" id="PF01593">
    <property type="entry name" value="Amino_oxidase"/>
    <property type="match status" value="1"/>
</dbReference>
<evidence type="ECO:0000313" key="12">
    <source>
        <dbReference type="Proteomes" id="UP000249464"/>
    </source>
</evidence>
<evidence type="ECO:0000256" key="5">
    <source>
        <dbReference type="ARBA" id="ARBA00022746"/>
    </source>
</evidence>
<keyword evidence="9" id="KW-1133">Transmembrane helix</keyword>
<dbReference type="AlphaFoldDB" id="A0A2X0MQC2"/>
<evidence type="ECO:0000313" key="11">
    <source>
        <dbReference type="EMBL" id="SGZ26849.1"/>
    </source>
</evidence>
<dbReference type="EMBL" id="FQNC01000087">
    <property type="protein sequence ID" value="SGZ26849.1"/>
    <property type="molecule type" value="Genomic_DNA"/>
</dbReference>
<evidence type="ECO:0000256" key="8">
    <source>
        <dbReference type="RuleBase" id="RU362075"/>
    </source>
</evidence>